<sequence>MSTNLPKAETIDFTKARLASTFNEINKHLEEPEDIYTRLCRRLQTTLDVESILTIFLQELSVFVNFGVFTFKTEDAQIRYATDKPQTHSCNYTVQLNDNSIGVIEFSRSIRYSEEELNIFENLLTTLIFPLRNAILYRQALEAALTDSLTGIGNKRALDANLHRETELASRHKTPLSVIVFDLDRFKQVNDQFGHVAGDQVLKSVVRCVVDSCRASDLCFRSGGEEFTILLSETHTAGARIIAERIRERVAALEIEYQGDIIPVTISMGTATYSKGETITDWISRADAALYRAKNDGRNRAYSAESGRRAPL</sequence>
<dbReference type="OrthoDB" id="9812260at2"/>
<dbReference type="Pfam" id="PF00990">
    <property type="entry name" value="GGDEF"/>
    <property type="match status" value="1"/>
</dbReference>
<dbReference type="GO" id="GO:0052621">
    <property type="term" value="F:diguanylate cyclase activity"/>
    <property type="evidence" value="ECO:0007669"/>
    <property type="project" value="UniProtKB-EC"/>
</dbReference>
<dbReference type="EC" id="2.7.7.65" evidence="2"/>
<organism evidence="5 6">
    <name type="scientific">Oleiphilus messinensis</name>
    <dbReference type="NCBI Taxonomy" id="141451"/>
    <lineage>
        <taxon>Bacteria</taxon>
        <taxon>Pseudomonadati</taxon>
        <taxon>Pseudomonadota</taxon>
        <taxon>Gammaproteobacteria</taxon>
        <taxon>Oceanospirillales</taxon>
        <taxon>Oleiphilaceae</taxon>
        <taxon>Oleiphilus</taxon>
    </lineage>
</organism>
<dbReference type="InterPro" id="IPR050469">
    <property type="entry name" value="Diguanylate_Cyclase"/>
</dbReference>
<dbReference type="GO" id="GO:0005886">
    <property type="term" value="C:plasma membrane"/>
    <property type="evidence" value="ECO:0007669"/>
    <property type="project" value="TreeGrafter"/>
</dbReference>
<dbReference type="RefSeq" id="WP_087462358.1">
    <property type="nucleotide sequence ID" value="NZ_CP021425.1"/>
</dbReference>
<gene>
    <name evidence="5" type="ORF">OLMES_3425</name>
</gene>
<dbReference type="GO" id="GO:1902201">
    <property type="term" value="P:negative regulation of bacterial-type flagellum-dependent cell motility"/>
    <property type="evidence" value="ECO:0007669"/>
    <property type="project" value="TreeGrafter"/>
</dbReference>
<dbReference type="KEGG" id="ome:OLMES_3425"/>
<dbReference type="Gene3D" id="3.30.70.270">
    <property type="match status" value="1"/>
</dbReference>
<name>A0A1Y0IDK4_9GAMM</name>
<feature type="domain" description="GGDEF" evidence="4">
    <location>
        <begin position="174"/>
        <end position="306"/>
    </location>
</feature>
<dbReference type="Proteomes" id="UP000196027">
    <property type="component" value="Chromosome"/>
</dbReference>
<dbReference type="NCBIfam" id="TIGR00254">
    <property type="entry name" value="GGDEF"/>
    <property type="match status" value="1"/>
</dbReference>
<comment type="catalytic activity">
    <reaction evidence="3">
        <text>2 GTP = 3',3'-c-di-GMP + 2 diphosphate</text>
        <dbReference type="Rhea" id="RHEA:24898"/>
        <dbReference type="ChEBI" id="CHEBI:33019"/>
        <dbReference type="ChEBI" id="CHEBI:37565"/>
        <dbReference type="ChEBI" id="CHEBI:58805"/>
        <dbReference type="EC" id="2.7.7.65"/>
    </reaction>
</comment>
<dbReference type="EMBL" id="CP021425">
    <property type="protein sequence ID" value="ARU57463.1"/>
    <property type="molecule type" value="Genomic_DNA"/>
</dbReference>
<dbReference type="InterPro" id="IPR043128">
    <property type="entry name" value="Rev_trsase/Diguanyl_cyclase"/>
</dbReference>
<dbReference type="CDD" id="cd01949">
    <property type="entry name" value="GGDEF"/>
    <property type="match status" value="1"/>
</dbReference>
<protein>
    <recommendedName>
        <fullName evidence="2">diguanylate cyclase</fullName>
        <ecNumber evidence="2">2.7.7.65</ecNumber>
    </recommendedName>
</protein>
<evidence type="ECO:0000313" key="6">
    <source>
        <dbReference type="Proteomes" id="UP000196027"/>
    </source>
</evidence>
<evidence type="ECO:0000256" key="1">
    <source>
        <dbReference type="ARBA" id="ARBA00001946"/>
    </source>
</evidence>
<dbReference type="InterPro" id="IPR000160">
    <property type="entry name" value="GGDEF_dom"/>
</dbReference>
<dbReference type="GO" id="GO:0043709">
    <property type="term" value="P:cell adhesion involved in single-species biofilm formation"/>
    <property type="evidence" value="ECO:0007669"/>
    <property type="project" value="TreeGrafter"/>
</dbReference>
<evidence type="ECO:0000313" key="5">
    <source>
        <dbReference type="EMBL" id="ARU57463.1"/>
    </source>
</evidence>
<dbReference type="FunFam" id="3.30.70.270:FF:000001">
    <property type="entry name" value="Diguanylate cyclase domain protein"/>
    <property type="match status" value="1"/>
</dbReference>
<accession>A0A1Y0IDK4</accession>
<keyword evidence="6" id="KW-1185">Reference proteome</keyword>
<proteinExistence type="predicted"/>
<evidence type="ECO:0000259" key="4">
    <source>
        <dbReference type="PROSITE" id="PS50887"/>
    </source>
</evidence>
<dbReference type="SMART" id="SM00267">
    <property type="entry name" value="GGDEF"/>
    <property type="match status" value="1"/>
</dbReference>
<comment type="cofactor">
    <cofactor evidence="1">
        <name>Mg(2+)</name>
        <dbReference type="ChEBI" id="CHEBI:18420"/>
    </cofactor>
</comment>
<dbReference type="AlphaFoldDB" id="A0A1Y0IDK4"/>
<reference evidence="5 6" key="1">
    <citation type="submission" date="2017-05" db="EMBL/GenBank/DDBJ databases">
        <title>Genomic insights into alkan degradation activity of Oleiphilus messinensis.</title>
        <authorList>
            <person name="Kozyavkin S.A."/>
            <person name="Slesarev A.I."/>
            <person name="Golyshin P.N."/>
            <person name="Korzhenkov A."/>
            <person name="Golyshina O.N."/>
            <person name="Toshchakov S.V."/>
        </authorList>
    </citation>
    <scope>NUCLEOTIDE SEQUENCE [LARGE SCALE GENOMIC DNA]</scope>
    <source>
        <strain evidence="5 6">ME102</strain>
    </source>
</reference>
<dbReference type="PANTHER" id="PTHR45138:SF9">
    <property type="entry name" value="DIGUANYLATE CYCLASE DGCM-RELATED"/>
    <property type="match status" value="1"/>
</dbReference>
<dbReference type="PANTHER" id="PTHR45138">
    <property type="entry name" value="REGULATORY COMPONENTS OF SENSORY TRANSDUCTION SYSTEM"/>
    <property type="match status" value="1"/>
</dbReference>
<dbReference type="InterPro" id="IPR029787">
    <property type="entry name" value="Nucleotide_cyclase"/>
</dbReference>
<evidence type="ECO:0000256" key="2">
    <source>
        <dbReference type="ARBA" id="ARBA00012528"/>
    </source>
</evidence>
<evidence type="ECO:0000256" key="3">
    <source>
        <dbReference type="ARBA" id="ARBA00034247"/>
    </source>
</evidence>
<dbReference type="SUPFAM" id="SSF55073">
    <property type="entry name" value="Nucleotide cyclase"/>
    <property type="match status" value="1"/>
</dbReference>
<dbReference type="PROSITE" id="PS50887">
    <property type="entry name" value="GGDEF"/>
    <property type="match status" value="1"/>
</dbReference>